<dbReference type="PANTHER" id="PTHR11224">
    <property type="entry name" value="MAKORIN-RELATED"/>
    <property type="match status" value="1"/>
</dbReference>
<dbReference type="SUPFAM" id="SSF90229">
    <property type="entry name" value="CCCH zinc finger"/>
    <property type="match status" value="2"/>
</dbReference>
<keyword evidence="8" id="KW-1185">Reference proteome</keyword>
<reference evidence="7 8" key="1">
    <citation type="journal article" date="2011" name="Proc. Natl. Acad. Sci. U.S.A.">
        <title>Evolutionary erosion of yeast sex chromosomes by mating-type switching accidents.</title>
        <authorList>
            <person name="Gordon J.L."/>
            <person name="Armisen D."/>
            <person name="Proux-Wera E."/>
            <person name="Oheigeartaigh S.S."/>
            <person name="Byrne K.P."/>
            <person name="Wolfe K.H."/>
        </authorList>
    </citation>
    <scope>NUCLEOTIDE SEQUENCE [LARGE SCALE GENOMIC DNA]</scope>
    <source>
        <strain evidence="8">ATCC 24235 / CBS 4417 / NBRC 1672 / NRRL Y-8282 / UCD 70-5</strain>
    </source>
</reference>
<name>G8BRE3_TETPH</name>
<dbReference type="Gene3D" id="1.20.120.1350">
    <property type="entry name" value="Pneumovirus matrix protein 2 (M2), zinc-binding domain"/>
    <property type="match status" value="1"/>
</dbReference>
<evidence type="ECO:0000256" key="5">
    <source>
        <dbReference type="SAM" id="MobiDB-lite"/>
    </source>
</evidence>
<keyword evidence="1 4" id="KW-0479">Metal-binding</keyword>
<dbReference type="InterPro" id="IPR036855">
    <property type="entry name" value="Znf_CCCH_sf"/>
</dbReference>
<dbReference type="RefSeq" id="XP_003684753.1">
    <property type="nucleotide sequence ID" value="XM_003684705.1"/>
</dbReference>
<gene>
    <name evidence="7" type="primary">TPHA0C01630</name>
    <name evidence="7" type="ordered locus">TPHA_0C01630</name>
</gene>
<evidence type="ECO:0000259" key="6">
    <source>
        <dbReference type="PROSITE" id="PS50103"/>
    </source>
</evidence>
<dbReference type="KEGG" id="tpf:TPHA_0C01630"/>
<sequence>MHTMSSSIKDNKESELGEAFSPEQQKVIMQHLMITKQLNINVKNYSHVPCKFFKSGKCQAGEHCKFSHQSNILNSANLIPCKYYKKGHCKFGEHCVNSHELTSPSLEQTINTQTNSNDRSRSKLEVADDDSIDSISMLAANNNLLSLRNGGVHLGSSYEESARNINSTFASSIPSSSTNSFAPYNYNRAGFATPISSVSSSSNSWQKSAIMENNRYPQMTPTSSTYASTRPNTPSNYSNYHLERYSRRYSNNNGNFGYQIKEEEGSMQPMEPNYSVFPPYSQQYGYPPQFDHGKNGISNDMPLMMQMQQSNFHKNYSNVPLSPTSQYPMSANDFTFENHSIQLEDTLFFFDDF</sequence>
<dbReference type="GO" id="GO:0008270">
    <property type="term" value="F:zinc ion binding"/>
    <property type="evidence" value="ECO:0007669"/>
    <property type="project" value="UniProtKB-KW"/>
</dbReference>
<organism evidence="7 8">
    <name type="scientific">Tetrapisispora phaffii (strain ATCC 24235 / CBS 4417 / NBRC 1672 / NRRL Y-8282 / UCD 70-5)</name>
    <name type="common">Yeast</name>
    <name type="synonym">Fabospora phaffii</name>
    <dbReference type="NCBI Taxonomy" id="1071381"/>
    <lineage>
        <taxon>Eukaryota</taxon>
        <taxon>Fungi</taxon>
        <taxon>Dikarya</taxon>
        <taxon>Ascomycota</taxon>
        <taxon>Saccharomycotina</taxon>
        <taxon>Saccharomycetes</taxon>
        <taxon>Saccharomycetales</taxon>
        <taxon>Saccharomycetaceae</taxon>
        <taxon>Tetrapisispora</taxon>
    </lineage>
</organism>
<feature type="zinc finger region" description="C3H1-type" evidence="4">
    <location>
        <begin position="44"/>
        <end position="71"/>
    </location>
</feature>
<dbReference type="Gene3D" id="2.30.30.1190">
    <property type="match status" value="1"/>
</dbReference>
<feature type="region of interest" description="Disordered" evidence="5">
    <location>
        <begin position="216"/>
        <end position="236"/>
    </location>
</feature>
<evidence type="ECO:0000313" key="7">
    <source>
        <dbReference type="EMBL" id="CCE62319.1"/>
    </source>
</evidence>
<proteinExistence type="predicted"/>
<dbReference type="Pfam" id="PF14608">
    <property type="entry name" value="zf-CCCH_2"/>
    <property type="match status" value="2"/>
</dbReference>
<dbReference type="EMBL" id="HE612858">
    <property type="protein sequence ID" value="CCE62319.1"/>
    <property type="molecule type" value="Genomic_DNA"/>
</dbReference>
<evidence type="ECO:0000256" key="3">
    <source>
        <dbReference type="ARBA" id="ARBA00022833"/>
    </source>
</evidence>
<dbReference type="InterPro" id="IPR000571">
    <property type="entry name" value="Znf_CCCH"/>
</dbReference>
<evidence type="ECO:0000256" key="1">
    <source>
        <dbReference type="ARBA" id="ARBA00022723"/>
    </source>
</evidence>
<dbReference type="PANTHER" id="PTHR11224:SF10">
    <property type="entry name" value="IP09428P-RELATED"/>
    <property type="match status" value="1"/>
</dbReference>
<dbReference type="STRING" id="1071381.G8BRE3"/>
<dbReference type="OrthoDB" id="411372at2759"/>
<dbReference type="GO" id="GO:0061630">
    <property type="term" value="F:ubiquitin protein ligase activity"/>
    <property type="evidence" value="ECO:0007669"/>
    <property type="project" value="InterPro"/>
</dbReference>
<dbReference type="HOGENOM" id="CLU_785681_0_0_1"/>
<dbReference type="Proteomes" id="UP000005666">
    <property type="component" value="Chromosome 3"/>
</dbReference>
<dbReference type="GO" id="GO:0000209">
    <property type="term" value="P:protein polyubiquitination"/>
    <property type="evidence" value="ECO:0007669"/>
    <property type="project" value="InterPro"/>
</dbReference>
<dbReference type="eggNOG" id="KOG1039">
    <property type="taxonomic scope" value="Eukaryota"/>
</dbReference>
<dbReference type="SMART" id="SM00356">
    <property type="entry name" value="ZnF_C3H1"/>
    <property type="match status" value="2"/>
</dbReference>
<evidence type="ECO:0000256" key="4">
    <source>
        <dbReference type="PROSITE-ProRule" id="PRU00723"/>
    </source>
</evidence>
<dbReference type="PROSITE" id="PS50103">
    <property type="entry name" value="ZF_C3H1"/>
    <property type="match status" value="2"/>
</dbReference>
<protein>
    <recommendedName>
        <fullName evidence="6">C3H1-type domain-containing protein</fullName>
    </recommendedName>
</protein>
<feature type="domain" description="C3H1-type" evidence="6">
    <location>
        <begin position="75"/>
        <end position="102"/>
    </location>
</feature>
<dbReference type="InterPro" id="IPR045072">
    <property type="entry name" value="MKRN-like"/>
</dbReference>
<dbReference type="GeneID" id="11534082"/>
<feature type="zinc finger region" description="C3H1-type" evidence="4">
    <location>
        <begin position="75"/>
        <end position="102"/>
    </location>
</feature>
<accession>G8BRE3</accession>
<keyword evidence="3 4" id="KW-0862">Zinc</keyword>
<feature type="domain" description="C3H1-type" evidence="6">
    <location>
        <begin position="44"/>
        <end position="71"/>
    </location>
</feature>
<dbReference type="AlphaFoldDB" id="G8BRE3"/>
<keyword evidence="2 4" id="KW-0863">Zinc-finger</keyword>
<evidence type="ECO:0000256" key="2">
    <source>
        <dbReference type="ARBA" id="ARBA00022771"/>
    </source>
</evidence>
<evidence type="ECO:0000313" key="8">
    <source>
        <dbReference type="Proteomes" id="UP000005666"/>
    </source>
</evidence>